<evidence type="ECO:0000313" key="2">
    <source>
        <dbReference type="Proteomes" id="UP001331761"/>
    </source>
</evidence>
<name>A0AAN8FDN0_TRICO</name>
<comment type="caution">
    <text evidence="1">The sequence shown here is derived from an EMBL/GenBank/DDBJ whole genome shotgun (WGS) entry which is preliminary data.</text>
</comment>
<keyword evidence="2" id="KW-1185">Reference proteome</keyword>
<organism evidence="1 2">
    <name type="scientific">Trichostrongylus colubriformis</name>
    <name type="common">Black scour worm</name>
    <dbReference type="NCBI Taxonomy" id="6319"/>
    <lineage>
        <taxon>Eukaryota</taxon>
        <taxon>Metazoa</taxon>
        <taxon>Ecdysozoa</taxon>
        <taxon>Nematoda</taxon>
        <taxon>Chromadorea</taxon>
        <taxon>Rhabditida</taxon>
        <taxon>Rhabditina</taxon>
        <taxon>Rhabditomorpha</taxon>
        <taxon>Strongyloidea</taxon>
        <taxon>Trichostrongylidae</taxon>
        <taxon>Trichostrongylus</taxon>
    </lineage>
</organism>
<sequence length="105" mass="12078">MARDSQRTRENEHAGTFAEFELVVTNNTSIFDTCPLKLYDHLDPQLLPFHNPQYNPTAGCKPYVPLTVLKNGIVRATEKAKEYRCSARYCLETSYQGPFLLFIDF</sequence>
<gene>
    <name evidence="1" type="ORF">GCK32_019593</name>
</gene>
<evidence type="ECO:0000313" key="1">
    <source>
        <dbReference type="EMBL" id="KAK5972117.1"/>
    </source>
</evidence>
<dbReference type="Proteomes" id="UP001331761">
    <property type="component" value="Unassembled WGS sequence"/>
</dbReference>
<reference evidence="1 2" key="1">
    <citation type="submission" date="2019-10" db="EMBL/GenBank/DDBJ databases">
        <title>Assembly and Annotation for the nematode Trichostrongylus colubriformis.</title>
        <authorList>
            <person name="Martin J."/>
        </authorList>
    </citation>
    <scope>NUCLEOTIDE SEQUENCE [LARGE SCALE GENOMIC DNA]</scope>
    <source>
        <strain evidence="1">G859</strain>
        <tissue evidence="1">Whole worm</tissue>
    </source>
</reference>
<accession>A0AAN8FDN0</accession>
<dbReference type="EMBL" id="WIXE01017013">
    <property type="protein sequence ID" value="KAK5972117.1"/>
    <property type="molecule type" value="Genomic_DNA"/>
</dbReference>
<protein>
    <submittedName>
        <fullName evidence="1">Uncharacterized protein</fullName>
    </submittedName>
</protein>
<proteinExistence type="predicted"/>
<dbReference type="AlphaFoldDB" id="A0AAN8FDN0"/>